<dbReference type="PRINTS" id="PR00420">
    <property type="entry name" value="RNGMNOXGNASE"/>
</dbReference>
<comment type="caution">
    <text evidence="2">The sequence shown here is derived from an EMBL/GenBank/DDBJ whole genome shotgun (WGS) entry which is preliminary data.</text>
</comment>
<dbReference type="InterPro" id="IPR036188">
    <property type="entry name" value="FAD/NAD-bd_sf"/>
</dbReference>
<reference evidence="3" key="1">
    <citation type="journal article" date="2019" name="Int. J. Syst. Evol. Microbiol.">
        <title>The Global Catalogue of Microorganisms (GCM) 10K type strain sequencing project: providing services to taxonomists for standard genome sequencing and annotation.</title>
        <authorList>
            <consortium name="The Broad Institute Genomics Platform"/>
            <consortium name="The Broad Institute Genome Sequencing Center for Infectious Disease"/>
            <person name="Wu L."/>
            <person name="Ma J."/>
        </authorList>
    </citation>
    <scope>NUCLEOTIDE SEQUENCE [LARGE SCALE GENOMIC DNA]</scope>
    <source>
        <strain evidence="3">IBRC-M 10813</strain>
    </source>
</reference>
<evidence type="ECO:0000313" key="2">
    <source>
        <dbReference type="EMBL" id="MFC4077755.1"/>
    </source>
</evidence>
<dbReference type="PANTHER" id="PTHR46865:SF8">
    <property type="entry name" value="POSSIBLE OXIDOREDUCTASE"/>
    <property type="match status" value="1"/>
</dbReference>
<keyword evidence="2" id="KW-0503">Monooxygenase</keyword>
<dbReference type="InterPro" id="IPR051704">
    <property type="entry name" value="FAD_aromatic-hydroxylase"/>
</dbReference>
<keyword evidence="3" id="KW-1185">Reference proteome</keyword>
<dbReference type="SUPFAM" id="SSF51905">
    <property type="entry name" value="FAD/NAD(P)-binding domain"/>
    <property type="match status" value="1"/>
</dbReference>
<evidence type="ECO:0000313" key="3">
    <source>
        <dbReference type="Proteomes" id="UP001595843"/>
    </source>
</evidence>
<keyword evidence="2" id="KW-0560">Oxidoreductase</keyword>
<dbReference type="Pfam" id="PF01494">
    <property type="entry name" value="FAD_binding_3"/>
    <property type="match status" value="1"/>
</dbReference>
<dbReference type="Gene3D" id="3.50.50.60">
    <property type="entry name" value="FAD/NAD(P)-binding domain"/>
    <property type="match status" value="1"/>
</dbReference>
<name>A0ABV8JIY4_9BACL</name>
<dbReference type="RefSeq" id="WP_380706248.1">
    <property type="nucleotide sequence ID" value="NZ_JBHSAP010000018.1"/>
</dbReference>
<evidence type="ECO:0000259" key="1">
    <source>
        <dbReference type="Pfam" id="PF01494"/>
    </source>
</evidence>
<dbReference type="GO" id="GO:0004497">
    <property type="term" value="F:monooxygenase activity"/>
    <property type="evidence" value="ECO:0007669"/>
    <property type="project" value="UniProtKB-KW"/>
</dbReference>
<organism evidence="2 3">
    <name type="scientific">Salinithrix halophila</name>
    <dbReference type="NCBI Taxonomy" id="1485204"/>
    <lineage>
        <taxon>Bacteria</taxon>
        <taxon>Bacillati</taxon>
        <taxon>Bacillota</taxon>
        <taxon>Bacilli</taxon>
        <taxon>Bacillales</taxon>
        <taxon>Thermoactinomycetaceae</taxon>
        <taxon>Salinithrix</taxon>
    </lineage>
</organism>
<feature type="domain" description="FAD-binding" evidence="1">
    <location>
        <begin position="2"/>
        <end position="309"/>
    </location>
</feature>
<protein>
    <submittedName>
        <fullName evidence="2">FAD-dependent monooxygenase</fullName>
    </submittedName>
</protein>
<gene>
    <name evidence="2" type="ORF">ACFOUO_13200</name>
</gene>
<dbReference type="Gene3D" id="3.30.9.10">
    <property type="entry name" value="D-Amino Acid Oxidase, subunit A, domain 2"/>
    <property type="match status" value="1"/>
</dbReference>
<dbReference type="InterPro" id="IPR002938">
    <property type="entry name" value="FAD-bd"/>
</dbReference>
<proteinExistence type="predicted"/>
<sequence>MVGGGIAGLTLADCLLRTGHSVTVVEKAPKLRTEGYMIDFFGPGYEAAEEMGLRDELEKIHYPIESLKFLNPQGEEKFPLSYRFLRSLLQGKHYNFMRGNLERVLYDRVKEHVDFRFGTTIQSFVQDADHVYVTLSDGYSLTCDLLVGADGIHSKVRSLTFGENPSPLHFLGYNTAAFILDKQGMDAKYRNSFYMLTRPRRQVSVYPIDEERLATYFVYQSPRLNESITRKTIARELRFHYGDLGWIVPELLALVETASDLYFDEVSQVRIPEWTRGRVTLIGDACQAVSLIAGQGASMAMAGAWVLSHEIEKEPNLSVALQNYEQLMRSPIANIQQYARKFAKWFVPENHLTLWIRESIMRLAVHPPFRRFVNLNRAKLPK</sequence>
<dbReference type="EMBL" id="JBHSAP010000018">
    <property type="protein sequence ID" value="MFC4077755.1"/>
    <property type="molecule type" value="Genomic_DNA"/>
</dbReference>
<accession>A0ABV8JIY4</accession>
<dbReference type="PANTHER" id="PTHR46865">
    <property type="entry name" value="OXIDOREDUCTASE-RELATED"/>
    <property type="match status" value="1"/>
</dbReference>
<dbReference type="Proteomes" id="UP001595843">
    <property type="component" value="Unassembled WGS sequence"/>
</dbReference>